<protein>
    <submittedName>
        <fullName evidence="1">Uncharacterized protein</fullName>
    </submittedName>
</protein>
<dbReference type="AlphaFoldDB" id="E8ZII2"/>
<keyword evidence="2" id="KW-1185">Reference proteome</keyword>
<dbReference type="OrthoDB" id="9820793at2"/>
<reference evidence="1 2" key="1">
    <citation type="journal article" date="2011" name="J. Bacteriol.">
        <title>Complete genome sequence of Mycoplasma haemofelis, a hemotropic mycoplasma.</title>
        <authorList>
            <person name="Barker E.N."/>
            <person name="Helps C.R."/>
            <person name="Peters I.R."/>
            <person name="Darby A.C."/>
            <person name="Radford A.D."/>
            <person name="Tasker S."/>
        </authorList>
    </citation>
    <scope>NUCLEOTIDE SEQUENCE [LARGE SCALE GENOMIC DNA]</scope>
    <source>
        <strain evidence="1 2">Langford 1</strain>
    </source>
</reference>
<dbReference type="HOGENOM" id="CLU_083871_0_0_14"/>
<accession>E8ZII2</accession>
<evidence type="ECO:0000313" key="1">
    <source>
        <dbReference type="EMBL" id="CBY92953.1"/>
    </source>
</evidence>
<dbReference type="EMBL" id="FR773153">
    <property type="protein sequence ID" value="CBY92953.1"/>
    <property type="molecule type" value="Genomic_DNA"/>
</dbReference>
<dbReference type="Proteomes" id="UP000008637">
    <property type="component" value="Chromosome"/>
</dbReference>
<dbReference type="KEGG" id="mha:HF1_09450"/>
<proteinExistence type="predicted"/>
<sequence length="284" mass="31225">MASALFKGLVGTAATGTVATGGFLAFNHINKPTDVKSRLVWEGYTVADVKKDGVWRAIYLAKNKESGFSNFVSGSSKEDVGPKLKKKCSDLLSVSVDDKNYESSYKDAQKWCLKPELTTIEMQFDFEDRAFASGDDDFKNLFTLYKGTQAFVDAVKSKTSSFANTLDASTAKSNIESWCNDMKAKAPSGEDLRNAKAWCTKPDATLNAFMEKQGFKPVPEEGWSSKFNSLKSKDESSVSDLSASDSDGGTKLKEWCTNKKLGESQIHSLNTDFEKAKTRCFVSK</sequence>
<name>E8ZII2_MYCHL</name>
<organism evidence="1 2">
    <name type="scientific">Mycoplasma haemofelis (strain Langford 1)</name>
    <name type="common">Haemobartonella felis</name>
    <dbReference type="NCBI Taxonomy" id="941640"/>
    <lineage>
        <taxon>Bacteria</taxon>
        <taxon>Bacillati</taxon>
        <taxon>Mycoplasmatota</taxon>
        <taxon>Mollicutes</taxon>
        <taxon>Mycoplasmataceae</taxon>
        <taxon>Mycoplasma</taxon>
    </lineage>
</organism>
<gene>
    <name evidence="1" type="ordered locus">HF1_09450</name>
</gene>
<evidence type="ECO:0000313" key="2">
    <source>
        <dbReference type="Proteomes" id="UP000008637"/>
    </source>
</evidence>